<evidence type="ECO:0000313" key="3">
    <source>
        <dbReference type="Proteomes" id="UP000187735"/>
    </source>
</evidence>
<dbReference type="CDD" id="cd02969">
    <property type="entry name" value="PRX_like1"/>
    <property type="match status" value="1"/>
</dbReference>
<dbReference type="InterPro" id="IPR013766">
    <property type="entry name" value="Thioredoxin_domain"/>
</dbReference>
<dbReference type="STRING" id="1891926.Fuma_00247"/>
<feature type="domain" description="Thioredoxin" evidence="1">
    <location>
        <begin position="33"/>
        <end position="182"/>
    </location>
</feature>
<accession>A0A1P8W9D0</accession>
<dbReference type="PANTHER" id="PTHR43640">
    <property type="entry name" value="OS07G0260300 PROTEIN"/>
    <property type="match status" value="1"/>
</dbReference>
<protein>
    <submittedName>
        <fullName evidence="2">Thiol-disulfide oxidoreductase</fullName>
    </submittedName>
</protein>
<dbReference type="Proteomes" id="UP000187735">
    <property type="component" value="Chromosome"/>
</dbReference>
<reference evidence="2 3" key="1">
    <citation type="journal article" date="2016" name="Front. Microbiol.">
        <title>Fuerstia marisgermanicae gen. nov., sp. nov., an Unusual Member of the Phylum Planctomycetes from the German Wadden Sea.</title>
        <authorList>
            <person name="Kohn T."/>
            <person name="Heuer A."/>
            <person name="Jogler M."/>
            <person name="Vollmers J."/>
            <person name="Boedeker C."/>
            <person name="Bunk B."/>
            <person name="Rast P."/>
            <person name="Borchert D."/>
            <person name="Glockner I."/>
            <person name="Freese H.M."/>
            <person name="Klenk H.P."/>
            <person name="Overmann J."/>
            <person name="Kaster A.K."/>
            <person name="Rohde M."/>
            <person name="Wiegand S."/>
            <person name="Jogler C."/>
        </authorList>
    </citation>
    <scope>NUCLEOTIDE SEQUENCE [LARGE SCALE GENOMIC DNA]</scope>
    <source>
        <strain evidence="2 3">NH11</strain>
    </source>
</reference>
<dbReference type="SUPFAM" id="SSF52833">
    <property type="entry name" value="Thioredoxin-like"/>
    <property type="match status" value="1"/>
</dbReference>
<dbReference type="InterPro" id="IPR047262">
    <property type="entry name" value="PRX-like1"/>
</dbReference>
<dbReference type="AlphaFoldDB" id="A0A1P8W9D0"/>
<name>A0A1P8W9D0_9PLAN</name>
<dbReference type="Pfam" id="PF00578">
    <property type="entry name" value="AhpC-TSA"/>
    <property type="match status" value="1"/>
</dbReference>
<dbReference type="GO" id="GO:0016491">
    <property type="term" value="F:oxidoreductase activity"/>
    <property type="evidence" value="ECO:0007669"/>
    <property type="project" value="InterPro"/>
</dbReference>
<dbReference type="KEGG" id="fmr:Fuma_00247"/>
<dbReference type="InterPro" id="IPR036249">
    <property type="entry name" value="Thioredoxin-like_sf"/>
</dbReference>
<dbReference type="PANTHER" id="PTHR43640:SF1">
    <property type="entry name" value="THIOREDOXIN-DEPENDENT PEROXIREDOXIN"/>
    <property type="match status" value="1"/>
</dbReference>
<sequence>MISYLDRIQIPLLLLPFILTVNGAAQEKSNAEPQIGDAAPEWKALTGTDGKQHSLSDLSAADVIVVCFTCNTCPYSVDYEDRLIALAEKYAASNASVKLVAINSNGVPVDSLENMKKRATEKQFNFDYLKDETQDVAREYGAIYTPEFYVLNRDRKIVYRGAMDDNTKAEAVKVKYVEFAVEAALSGRNPEVTTTGARGCAIRFKRKRR</sequence>
<organism evidence="2 3">
    <name type="scientific">Fuerstiella marisgermanici</name>
    <dbReference type="NCBI Taxonomy" id="1891926"/>
    <lineage>
        <taxon>Bacteria</taxon>
        <taxon>Pseudomonadati</taxon>
        <taxon>Planctomycetota</taxon>
        <taxon>Planctomycetia</taxon>
        <taxon>Planctomycetales</taxon>
        <taxon>Planctomycetaceae</taxon>
        <taxon>Fuerstiella</taxon>
    </lineage>
</organism>
<dbReference type="OrthoDB" id="9809746at2"/>
<gene>
    <name evidence="2" type="ORF">Fuma_00247</name>
</gene>
<dbReference type="Gene3D" id="3.40.30.10">
    <property type="entry name" value="Glutaredoxin"/>
    <property type="match status" value="1"/>
</dbReference>
<dbReference type="EMBL" id="CP017641">
    <property type="protein sequence ID" value="APZ90666.1"/>
    <property type="molecule type" value="Genomic_DNA"/>
</dbReference>
<keyword evidence="3" id="KW-1185">Reference proteome</keyword>
<evidence type="ECO:0000313" key="2">
    <source>
        <dbReference type="EMBL" id="APZ90666.1"/>
    </source>
</evidence>
<dbReference type="RefSeq" id="WP_077028032.1">
    <property type="nucleotide sequence ID" value="NZ_CP017641.1"/>
</dbReference>
<proteinExistence type="predicted"/>
<dbReference type="PROSITE" id="PS51352">
    <property type="entry name" value="THIOREDOXIN_2"/>
    <property type="match status" value="1"/>
</dbReference>
<dbReference type="GO" id="GO:0016209">
    <property type="term" value="F:antioxidant activity"/>
    <property type="evidence" value="ECO:0007669"/>
    <property type="project" value="InterPro"/>
</dbReference>
<evidence type="ECO:0000259" key="1">
    <source>
        <dbReference type="PROSITE" id="PS51352"/>
    </source>
</evidence>
<dbReference type="InterPro" id="IPR000866">
    <property type="entry name" value="AhpC/TSA"/>
</dbReference>